<dbReference type="AlphaFoldDB" id="A0A850R4I6"/>
<sequence>MKTKLTEASTYWFSPAPCEFTSSRISLDFDLRTADLFFRELVVPELGRIWFARQISWPLAALALYEELASHDSNVPKPTAICHGIEALACKLEYLSDRQDPSRRILGRRAFGRDAEHEVWSFQRLRQATNYVRNTHRQAATRALRVDGGLGFASGSRFDLLELEPVGRALADAFLEQRIGKGGTSLRKWLLGWIEGDREISGCPKTLLQALSPEHPTDDERVLIRSRLFGTSSSASEKRQHLARAIGRAAKLPSIEDSVVVRLREAGHREQANEVVVARAFGAVLDRARDAVASLTRAVEPGRGGVKLTNLASDSVLKKSIKDLRTSSKKYIEKANTAAVKETTSRAFADAVVAGDDAEAIRILVRRSGEVLGLADGFVTRGPLFRIVSSTDNTSDPEDGAASIEPDRTGRTFRIANFHSLLRDIDQRSSR</sequence>
<evidence type="ECO:0000313" key="1">
    <source>
        <dbReference type="EMBL" id="NVZ08278.1"/>
    </source>
</evidence>
<protein>
    <submittedName>
        <fullName evidence="1">Uncharacterized protein</fullName>
    </submittedName>
</protein>
<evidence type="ECO:0000313" key="2">
    <source>
        <dbReference type="Proteomes" id="UP000592294"/>
    </source>
</evidence>
<comment type="caution">
    <text evidence="1">The sequence shown here is derived from an EMBL/GenBank/DDBJ whole genome shotgun (WGS) entry which is preliminary data.</text>
</comment>
<dbReference type="Proteomes" id="UP000592294">
    <property type="component" value="Unassembled WGS sequence"/>
</dbReference>
<proteinExistence type="predicted"/>
<dbReference type="EMBL" id="JABZEO010000002">
    <property type="protein sequence ID" value="NVZ08278.1"/>
    <property type="molecule type" value="Genomic_DNA"/>
</dbReference>
<accession>A0A850R4I6</accession>
<reference evidence="1 2" key="1">
    <citation type="submission" date="2020-06" db="EMBL/GenBank/DDBJ databases">
        <title>Whole-genome sequence of Allochromatium humboldtianum DSM 21881, type strain.</title>
        <authorList>
            <person name="Kyndt J.A."/>
            <person name="Meyer T.E."/>
        </authorList>
    </citation>
    <scope>NUCLEOTIDE SEQUENCE [LARGE SCALE GENOMIC DNA]</scope>
    <source>
        <strain evidence="1 2">DSM 21881</strain>
    </source>
</reference>
<name>A0A850R4I6_9GAMM</name>
<dbReference type="RefSeq" id="WP_176975067.1">
    <property type="nucleotide sequence ID" value="NZ_JABZEO010000002.1"/>
</dbReference>
<gene>
    <name evidence="1" type="ORF">HW932_03275</name>
</gene>
<organism evidence="1 2">
    <name type="scientific">Allochromatium humboldtianum</name>
    <dbReference type="NCBI Taxonomy" id="504901"/>
    <lineage>
        <taxon>Bacteria</taxon>
        <taxon>Pseudomonadati</taxon>
        <taxon>Pseudomonadota</taxon>
        <taxon>Gammaproteobacteria</taxon>
        <taxon>Chromatiales</taxon>
        <taxon>Chromatiaceae</taxon>
        <taxon>Allochromatium</taxon>
    </lineage>
</organism>
<keyword evidence="2" id="KW-1185">Reference proteome</keyword>